<gene>
    <name evidence="1" type="ORF">GCM10023258_38390</name>
</gene>
<accession>A0ABP9JPY8</accession>
<reference evidence="2" key="1">
    <citation type="journal article" date="2019" name="Int. J. Syst. Evol. Microbiol.">
        <title>The Global Catalogue of Microorganisms (GCM) 10K type strain sequencing project: providing services to taxonomists for standard genome sequencing and annotation.</title>
        <authorList>
            <consortium name="The Broad Institute Genomics Platform"/>
            <consortium name="The Broad Institute Genome Sequencing Center for Infectious Disease"/>
            <person name="Wu L."/>
            <person name="Ma J."/>
        </authorList>
    </citation>
    <scope>NUCLEOTIDE SEQUENCE [LARGE SCALE GENOMIC DNA]</scope>
    <source>
        <strain evidence="2">JCM 17687</strain>
    </source>
</reference>
<dbReference type="Proteomes" id="UP001500427">
    <property type="component" value="Unassembled WGS sequence"/>
</dbReference>
<protein>
    <submittedName>
        <fullName evidence="1">Uncharacterized protein</fullName>
    </submittedName>
</protein>
<evidence type="ECO:0000313" key="2">
    <source>
        <dbReference type="Proteomes" id="UP001500427"/>
    </source>
</evidence>
<proteinExistence type="predicted"/>
<name>A0ABP9JPY8_9MICO</name>
<evidence type="ECO:0000313" key="1">
    <source>
        <dbReference type="EMBL" id="GAA5035948.1"/>
    </source>
</evidence>
<keyword evidence="2" id="KW-1185">Reference proteome</keyword>
<dbReference type="EMBL" id="BAABIW010000028">
    <property type="protein sequence ID" value="GAA5035948.1"/>
    <property type="molecule type" value="Genomic_DNA"/>
</dbReference>
<comment type="caution">
    <text evidence="1">The sequence shown here is derived from an EMBL/GenBank/DDBJ whole genome shotgun (WGS) entry which is preliminary data.</text>
</comment>
<sequence length="78" mass="7627">MQGRAVALEQRLEGDAVTEGGVAGKARVTAVGTVGHGGDVPARSPCRVAASGRGARTGMTQVTVIGACGSAGSARLHL</sequence>
<organism evidence="1 2">
    <name type="scientific">Terrabacter aeriphilus</name>
    <dbReference type="NCBI Taxonomy" id="515662"/>
    <lineage>
        <taxon>Bacteria</taxon>
        <taxon>Bacillati</taxon>
        <taxon>Actinomycetota</taxon>
        <taxon>Actinomycetes</taxon>
        <taxon>Micrococcales</taxon>
        <taxon>Intrasporangiaceae</taxon>
        <taxon>Terrabacter</taxon>
    </lineage>
</organism>